<dbReference type="PANTHER" id="PTHR24198">
    <property type="entry name" value="ANKYRIN REPEAT AND PROTEIN KINASE DOMAIN-CONTAINING PROTEIN"/>
    <property type="match status" value="1"/>
</dbReference>
<evidence type="ECO:0000313" key="7">
    <source>
        <dbReference type="EMBL" id="CAG2185382.1"/>
    </source>
</evidence>
<dbReference type="InterPro" id="IPR049050">
    <property type="entry name" value="nSTAND3"/>
</dbReference>
<dbReference type="Gene3D" id="1.25.40.20">
    <property type="entry name" value="Ankyrin repeat-containing domain"/>
    <property type="match status" value="1"/>
</dbReference>
<dbReference type="Pfam" id="PF12796">
    <property type="entry name" value="Ank_2"/>
    <property type="match status" value="1"/>
</dbReference>
<keyword evidence="4" id="KW-0812">Transmembrane</keyword>
<dbReference type="CDD" id="cd00096">
    <property type="entry name" value="Ig"/>
    <property type="match status" value="1"/>
</dbReference>
<dbReference type="InterPro" id="IPR036179">
    <property type="entry name" value="Ig-like_dom_sf"/>
</dbReference>
<gene>
    <name evidence="7" type="ORF">MEDL_993</name>
</gene>
<dbReference type="Pfam" id="PF20720">
    <property type="entry name" value="nSTAND3"/>
    <property type="match status" value="1"/>
</dbReference>
<evidence type="ECO:0000256" key="3">
    <source>
        <dbReference type="PROSITE-ProRule" id="PRU00023"/>
    </source>
</evidence>
<dbReference type="PANTHER" id="PTHR24198:SF165">
    <property type="entry name" value="ANKYRIN REPEAT-CONTAINING PROTEIN-RELATED"/>
    <property type="match status" value="1"/>
</dbReference>
<keyword evidence="1" id="KW-0677">Repeat</keyword>
<feature type="repeat" description="ANK" evidence="3">
    <location>
        <begin position="346"/>
        <end position="378"/>
    </location>
</feature>
<keyword evidence="8" id="KW-1185">Reference proteome</keyword>
<evidence type="ECO:0000259" key="5">
    <source>
        <dbReference type="Pfam" id="PF07679"/>
    </source>
</evidence>
<dbReference type="OrthoDB" id="9393271at2759"/>
<feature type="domain" description="Immunoglobulin I-set" evidence="5">
    <location>
        <begin position="152"/>
        <end position="200"/>
    </location>
</feature>
<evidence type="ECO:0000313" key="8">
    <source>
        <dbReference type="Proteomes" id="UP000683360"/>
    </source>
</evidence>
<dbReference type="AlphaFoldDB" id="A0A8S3PRQ6"/>
<keyword evidence="4" id="KW-1133">Transmembrane helix</keyword>
<evidence type="ECO:0000256" key="1">
    <source>
        <dbReference type="ARBA" id="ARBA00022737"/>
    </source>
</evidence>
<dbReference type="EMBL" id="CAJPWZ010000084">
    <property type="protein sequence ID" value="CAG2185382.1"/>
    <property type="molecule type" value="Genomic_DNA"/>
</dbReference>
<proteinExistence type="predicted"/>
<dbReference type="PROSITE" id="PS50297">
    <property type="entry name" value="ANK_REP_REGION"/>
    <property type="match status" value="1"/>
</dbReference>
<dbReference type="InterPro" id="IPR013098">
    <property type="entry name" value="Ig_I-set"/>
</dbReference>
<evidence type="ECO:0000256" key="2">
    <source>
        <dbReference type="ARBA" id="ARBA00023043"/>
    </source>
</evidence>
<dbReference type="SUPFAM" id="SSF48403">
    <property type="entry name" value="Ankyrin repeat"/>
    <property type="match status" value="1"/>
</dbReference>
<feature type="transmembrane region" description="Helical" evidence="4">
    <location>
        <begin position="12"/>
        <end position="43"/>
    </location>
</feature>
<dbReference type="Gene3D" id="2.60.40.10">
    <property type="entry name" value="Immunoglobulins"/>
    <property type="match status" value="1"/>
</dbReference>
<evidence type="ECO:0000259" key="6">
    <source>
        <dbReference type="Pfam" id="PF20720"/>
    </source>
</evidence>
<dbReference type="SUPFAM" id="SSF48726">
    <property type="entry name" value="Immunoglobulin"/>
    <property type="match status" value="1"/>
</dbReference>
<reference evidence="7" key="1">
    <citation type="submission" date="2021-03" db="EMBL/GenBank/DDBJ databases">
        <authorList>
            <person name="Bekaert M."/>
        </authorList>
    </citation>
    <scope>NUCLEOTIDE SEQUENCE</scope>
</reference>
<organism evidence="7 8">
    <name type="scientific">Mytilus edulis</name>
    <name type="common">Blue mussel</name>
    <dbReference type="NCBI Taxonomy" id="6550"/>
    <lineage>
        <taxon>Eukaryota</taxon>
        <taxon>Metazoa</taxon>
        <taxon>Spiralia</taxon>
        <taxon>Lophotrochozoa</taxon>
        <taxon>Mollusca</taxon>
        <taxon>Bivalvia</taxon>
        <taxon>Autobranchia</taxon>
        <taxon>Pteriomorphia</taxon>
        <taxon>Mytilida</taxon>
        <taxon>Mytiloidea</taxon>
        <taxon>Mytilidae</taxon>
        <taxon>Mytilinae</taxon>
        <taxon>Mytilus</taxon>
    </lineage>
</organism>
<keyword evidence="4" id="KW-0472">Membrane</keyword>
<accession>A0A8S3PRQ6</accession>
<dbReference type="Proteomes" id="UP000683360">
    <property type="component" value="Unassembled WGS sequence"/>
</dbReference>
<dbReference type="Pfam" id="PF07679">
    <property type="entry name" value="I-set"/>
    <property type="match status" value="1"/>
</dbReference>
<dbReference type="InterPro" id="IPR002110">
    <property type="entry name" value="Ankyrin_rpt"/>
</dbReference>
<dbReference type="InterPro" id="IPR013783">
    <property type="entry name" value="Ig-like_fold"/>
</dbReference>
<dbReference type="InterPro" id="IPR036770">
    <property type="entry name" value="Ankyrin_rpt-contain_sf"/>
</dbReference>
<comment type="caution">
    <text evidence="7">The sequence shown here is derived from an EMBL/GenBank/DDBJ whole genome shotgun (WGS) entry which is preliminary data.</text>
</comment>
<keyword evidence="2 3" id="KW-0040">ANK repeat</keyword>
<dbReference type="InterPro" id="IPR027417">
    <property type="entry name" value="P-loop_NTPase"/>
</dbReference>
<dbReference type="SUPFAM" id="SSF52540">
    <property type="entry name" value="P-loop containing nucleoside triphosphate hydrolases"/>
    <property type="match status" value="1"/>
</dbReference>
<sequence>MFLTLICKFVNYIIIHNIILPIIIKNVFILSSIIQFLLLVAGIEQNPGPDQSNKKNLKIVHKTVCSLLPKLDLINNELHEYDIICISESHLDKSITDDQIKLNGFHKPIRLDRNRHGGGVTIYVKNSLHFIIQNDISVSNLELLWVEPTRLPVKWLKEGNAVKLDEHYEQSNEGTELNLKIKNVTSDDSGEYCVEVGNFSRKIHLKIEEQFRRCLEQWKKDDQQFVSTEAEKHVMQKVLTQSSVTLVGNSGTGKSFLSKHIALIMKKHGYTVIPCSKPEDIGKWFKNENLVTHLNQLDLSKQQELVCTKDIYSKDIALSGSCYMGTIELVKWLISRNSDINYCREDGWFPLLWASQKGHVDVVKELLQHSADVNKCTNGTSSLQMACTNNKIEVVHVLLQSCNVQIDLCDVNGCSSLYQAKKGLVGICDLQTIQLIPVPSFILNFI</sequence>
<name>A0A8S3PRQ6_MYTED</name>
<dbReference type="SMART" id="SM00248">
    <property type="entry name" value="ANK"/>
    <property type="match status" value="3"/>
</dbReference>
<protein>
    <submittedName>
        <fullName evidence="7">Uncharacterized protein</fullName>
    </submittedName>
</protein>
<feature type="domain" description="Novel STAND NTPase 3" evidence="6">
    <location>
        <begin position="225"/>
        <end position="291"/>
    </location>
</feature>
<evidence type="ECO:0000256" key="4">
    <source>
        <dbReference type="SAM" id="Phobius"/>
    </source>
</evidence>
<dbReference type="PROSITE" id="PS50088">
    <property type="entry name" value="ANK_REPEAT"/>
    <property type="match status" value="1"/>
</dbReference>